<dbReference type="EMBL" id="QPFP01000193">
    <property type="protein sequence ID" value="TEB19414.1"/>
    <property type="molecule type" value="Genomic_DNA"/>
</dbReference>
<comment type="caution">
    <text evidence="1">The sequence shown here is derived from an EMBL/GenBank/DDBJ whole genome shotgun (WGS) entry which is preliminary data.</text>
</comment>
<evidence type="ECO:0000313" key="2">
    <source>
        <dbReference type="Proteomes" id="UP000298030"/>
    </source>
</evidence>
<reference evidence="1 2" key="1">
    <citation type="journal article" date="2019" name="Nat. Ecol. Evol.">
        <title>Megaphylogeny resolves global patterns of mushroom evolution.</title>
        <authorList>
            <person name="Varga T."/>
            <person name="Krizsan K."/>
            <person name="Foldi C."/>
            <person name="Dima B."/>
            <person name="Sanchez-Garcia M."/>
            <person name="Sanchez-Ramirez S."/>
            <person name="Szollosi G.J."/>
            <person name="Szarkandi J.G."/>
            <person name="Papp V."/>
            <person name="Albert L."/>
            <person name="Andreopoulos W."/>
            <person name="Angelini C."/>
            <person name="Antonin V."/>
            <person name="Barry K.W."/>
            <person name="Bougher N.L."/>
            <person name="Buchanan P."/>
            <person name="Buyck B."/>
            <person name="Bense V."/>
            <person name="Catcheside P."/>
            <person name="Chovatia M."/>
            <person name="Cooper J."/>
            <person name="Damon W."/>
            <person name="Desjardin D."/>
            <person name="Finy P."/>
            <person name="Geml J."/>
            <person name="Haridas S."/>
            <person name="Hughes K."/>
            <person name="Justo A."/>
            <person name="Karasinski D."/>
            <person name="Kautmanova I."/>
            <person name="Kiss B."/>
            <person name="Kocsube S."/>
            <person name="Kotiranta H."/>
            <person name="LaButti K.M."/>
            <person name="Lechner B.E."/>
            <person name="Liimatainen K."/>
            <person name="Lipzen A."/>
            <person name="Lukacs Z."/>
            <person name="Mihaltcheva S."/>
            <person name="Morgado L.N."/>
            <person name="Niskanen T."/>
            <person name="Noordeloos M.E."/>
            <person name="Ohm R.A."/>
            <person name="Ortiz-Santana B."/>
            <person name="Ovrebo C."/>
            <person name="Racz N."/>
            <person name="Riley R."/>
            <person name="Savchenko A."/>
            <person name="Shiryaev A."/>
            <person name="Soop K."/>
            <person name="Spirin V."/>
            <person name="Szebenyi C."/>
            <person name="Tomsovsky M."/>
            <person name="Tulloss R.E."/>
            <person name="Uehling J."/>
            <person name="Grigoriev I.V."/>
            <person name="Vagvolgyi C."/>
            <person name="Papp T."/>
            <person name="Martin F.M."/>
            <person name="Miettinen O."/>
            <person name="Hibbett D.S."/>
            <person name="Nagy L.G."/>
        </authorList>
    </citation>
    <scope>NUCLEOTIDE SEQUENCE [LARGE SCALE GENOMIC DNA]</scope>
    <source>
        <strain evidence="1 2">FP101781</strain>
    </source>
</reference>
<protein>
    <submittedName>
        <fullName evidence="1">Uncharacterized protein</fullName>
    </submittedName>
</protein>
<accession>A0A4Y7SCI0</accession>
<organism evidence="1 2">
    <name type="scientific">Coprinellus micaceus</name>
    <name type="common">Glistening ink-cap mushroom</name>
    <name type="synonym">Coprinus micaceus</name>
    <dbReference type="NCBI Taxonomy" id="71717"/>
    <lineage>
        <taxon>Eukaryota</taxon>
        <taxon>Fungi</taxon>
        <taxon>Dikarya</taxon>
        <taxon>Basidiomycota</taxon>
        <taxon>Agaricomycotina</taxon>
        <taxon>Agaricomycetes</taxon>
        <taxon>Agaricomycetidae</taxon>
        <taxon>Agaricales</taxon>
        <taxon>Agaricineae</taxon>
        <taxon>Psathyrellaceae</taxon>
        <taxon>Coprinellus</taxon>
    </lineage>
</organism>
<evidence type="ECO:0000313" key="1">
    <source>
        <dbReference type="EMBL" id="TEB19414.1"/>
    </source>
</evidence>
<gene>
    <name evidence="1" type="ORF">FA13DRAFT_1802299</name>
</gene>
<keyword evidence="2" id="KW-1185">Reference proteome</keyword>
<name>A0A4Y7SCI0_COPMI</name>
<dbReference type="AlphaFoldDB" id="A0A4Y7SCI0"/>
<dbReference type="Proteomes" id="UP000298030">
    <property type="component" value="Unassembled WGS sequence"/>
</dbReference>
<dbReference type="OrthoDB" id="2996353at2759"/>
<proteinExistence type="predicted"/>
<sequence>MCTFASDDTDLHFAPLFPVEPAYMDMNTVQTRQFSRLIHDAKFHAKASTYRRSPSSGHKLTATQNMRVPTVECMFFGNGCDSAFVVPVPVVCASIDEGRYFDVAFRFWVNASNNRTQTSFSVDRYMIHVPQYPVNSTVPAEYQYTIFVSRSPTDPDNDLIKSLHGGKDIRVGGSVLVVRSTRDGYVRPVFEDDRYFIETMLVEILTTRLRSNCGGPADKQMAL</sequence>